<feature type="transmembrane region" description="Helical" evidence="6">
    <location>
        <begin position="253"/>
        <end position="273"/>
    </location>
</feature>
<name>A0A9P4Y9J9_CRYP1</name>
<comment type="caution">
    <text evidence="8">The sequence shown here is derived from an EMBL/GenBank/DDBJ whole genome shotgun (WGS) entry which is preliminary data.</text>
</comment>
<dbReference type="RefSeq" id="XP_040779798.1">
    <property type="nucleotide sequence ID" value="XM_040916091.1"/>
</dbReference>
<dbReference type="AlphaFoldDB" id="A0A9P4Y9J9"/>
<dbReference type="InterPro" id="IPR049326">
    <property type="entry name" value="Rhodopsin_dom_fungi"/>
</dbReference>
<evidence type="ECO:0000256" key="5">
    <source>
        <dbReference type="ARBA" id="ARBA00038359"/>
    </source>
</evidence>
<feature type="non-terminal residue" evidence="8">
    <location>
        <position position="275"/>
    </location>
</feature>
<evidence type="ECO:0000256" key="1">
    <source>
        <dbReference type="ARBA" id="ARBA00004141"/>
    </source>
</evidence>
<evidence type="ECO:0000256" key="4">
    <source>
        <dbReference type="ARBA" id="ARBA00023136"/>
    </source>
</evidence>
<keyword evidence="9" id="KW-1185">Reference proteome</keyword>
<keyword evidence="3 6" id="KW-1133">Transmembrane helix</keyword>
<feature type="transmembrane region" description="Helical" evidence="6">
    <location>
        <begin position="136"/>
        <end position="159"/>
    </location>
</feature>
<dbReference type="EMBL" id="MU032345">
    <property type="protein sequence ID" value="KAF3768837.1"/>
    <property type="molecule type" value="Genomic_DNA"/>
</dbReference>
<dbReference type="PANTHER" id="PTHR33048:SF151">
    <property type="entry name" value="INTEGRAL MEMBRANE PROTEIN"/>
    <property type="match status" value="1"/>
</dbReference>
<dbReference type="GO" id="GO:0016020">
    <property type="term" value="C:membrane"/>
    <property type="evidence" value="ECO:0007669"/>
    <property type="project" value="UniProtKB-SubCell"/>
</dbReference>
<dbReference type="OrthoDB" id="3934549at2759"/>
<evidence type="ECO:0000259" key="7">
    <source>
        <dbReference type="Pfam" id="PF20684"/>
    </source>
</evidence>
<dbReference type="GeneID" id="63833220"/>
<gene>
    <name evidence="8" type="ORF">M406DRAFT_239568</name>
</gene>
<reference evidence="8" key="1">
    <citation type="journal article" date="2020" name="Phytopathology">
        <title>Genome sequence of the chestnut blight fungus Cryphonectria parasitica EP155: A fundamental resource for an archetypical invasive plant pathogen.</title>
        <authorList>
            <person name="Crouch J.A."/>
            <person name="Dawe A."/>
            <person name="Aerts A."/>
            <person name="Barry K."/>
            <person name="Churchill A.C.L."/>
            <person name="Grimwood J."/>
            <person name="Hillman B."/>
            <person name="Milgroom M.G."/>
            <person name="Pangilinan J."/>
            <person name="Smith M."/>
            <person name="Salamov A."/>
            <person name="Schmutz J."/>
            <person name="Yadav J."/>
            <person name="Grigoriev I.V."/>
            <person name="Nuss D."/>
        </authorList>
    </citation>
    <scope>NUCLEOTIDE SEQUENCE</scope>
    <source>
        <strain evidence="8">EP155</strain>
    </source>
</reference>
<sequence length="275" mass="30814">MESTSSSSPSTSSDNSDGMRSWLIGVVSSVAILATLLVGLRLISRRLAHQNLWWDDWVILLSMCWNLLCVGFFISAMYSQGLGFHVLQVQPDHIVRMAQLLLAAEIMYAWNLCLTKVSILFLFSRTFRALSARSRAYLWATGSLVVIWAITATFIYVFMCVPVQKIWDPSLPGTCMDQTTIWIVTMIPTVVTDLAILLFPIPQIWALTFRPIEKVALAIVFAQGLFVVFTSAYRFRTLFQYTISDPTYSLAPVVAWTEIEIAAGMIAACLPVLRP</sequence>
<feature type="transmembrane region" description="Helical" evidence="6">
    <location>
        <begin position="179"/>
        <end position="202"/>
    </location>
</feature>
<feature type="transmembrane region" description="Helical" evidence="6">
    <location>
        <begin position="98"/>
        <end position="124"/>
    </location>
</feature>
<keyword evidence="4 6" id="KW-0472">Membrane</keyword>
<dbReference type="InterPro" id="IPR052337">
    <property type="entry name" value="SAT4-like"/>
</dbReference>
<feature type="transmembrane region" description="Helical" evidence="6">
    <location>
        <begin position="22"/>
        <end position="44"/>
    </location>
</feature>
<comment type="subcellular location">
    <subcellularLocation>
        <location evidence="1">Membrane</location>
        <topology evidence="1">Multi-pass membrane protein</topology>
    </subcellularLocation>
</comment>
<dbReference type="Pfam" id="PF20684">
    <property type="entry name" value="Fung_rhodopsin"/>
    <property type="match status" value="1"/>
</dbReference>
<organism evidence="8 9">
    <name type="scientific">Cryphonectria parasitica (strain ATCC 38755 / EP155)</name>
    <dbReference type="NCBI Taxonomy" id="660469"/>
    <lineage>
        <taxon>Eukaryota</taxon>
        <taxon>Fungi</taxon>
        <taxon>Dikarya</taxon>
        <taxon>Ascomycota</taxon>
        <taxon>Pezizomycotina</taxon>
        <taxon>Sordariomycetes</taxon>
        <taxon>Sordariomycetidae</taxon>
        <taxon>Diaporthales</taxon>
        <taxon>Cryphonectriaceae</taxon>
        <taxon>Cryphonectria-Endothia species complex</taxon>
        <taxon>Cryphonectria</taxon>
    </lineage>
</organism>
<comment type="similarity">
    <text evidence="5">Belongs to the SAT4 family.</text>
</comment>
<evidence type="ECO:0000313" key="8">
    <source>
        <dbReference type="EMBL" id="KAF3768837.1"/>
    </source>
</evidence>
<dbReference type="PANTHER" id="PTHR33048">
    <property type="entry name" value="PTH11-LIKE INTEGRAL MEMBRANE PROTEIN (AFU_ORTHOLOGUE AFUA_5G11245)"/>
    <property type="match status" value="1"/>
</dbReference>
<evidence type="ECO:0000256" key="6">
    <source>
        <dbReference type="SAM" id="Phobius"/>
    </source>
</evidence>
<feature type="transmembrane region" description="Helical" evidence="6">
    <location>
        <begin position="56"/>
        <end position="78"/>
    </location>
</feature>
<keyword evidence="2 6" id="KW-0812">Transmembrane</keyword>
<evidence type="ECO:0000256" key="3">
    <source>
        <dbReference type="ARBA" id="ARBA00022989"/>
    </source>
</evidence>
<proteinExistence type="inferred from homology"/>
<accession>A0A9P4Y9J9</accession>
<evidence type="ECO:0000313" key="9">
    <source>
        <dbReference type="Proteomes" id="UP000803844"/>
    </source>
</evidence>
<evidence type="ECO:0000256" key="2">
    <source>
        <dbReference type="ARBA" id="ARBA00022692"/>
    </source>
</evidence>
<feature type="transmembrane region" description="Helical" evidence="6">
    <location>
        <begin position="214"/>
        <end position="233"/>
    </location>
</feature>
<dbReference type="Proteomes" id="UP000803844">
    <property type="component" value="Unassembled WGS sequence"/>
</dbReference>
<protein>
    <recommendedName>
        <fullName evidence="7">Rhodopsin domain-containing protein</fullName>
    </recommendedName>
</protein>
<feature type="domain" description="Rhodopsin" evidence="7">
    <location>
        <begin position="40"/>
        <end position="275"/>
    </location>
</feature>